<dbReference type="Proteomes" id="UP000247536">
    <property type="component" value="Unassembled WGS sequence"/>
</dbReference>
<organism evidence="6 7">
    <name type="scientific">Rhizobium wuzhouense</name>
    <dbReference type="NCBI Taxonomy" id="1986026"/>
    <lineage>
        <taxon>Bacteria</taxon>
        <taxon>Pseudomonadati</taxon>
        <taxon>Pseudomonadota</taxon>
        <taxon>Alphaproteobacteria</taxon>
        <taxon>Hyphomicrobiales</taxon>
        <taxon>Rhizobiaceae</taxon>
        <taxon>Rhizobium/Agrobacterium group</taxon>
        <taxon>Rhizobium</taxon>
    </lineage>
</organism>
<keyword evidence="3" id="KW-0862">Zinc</keyword>
<evidence type="ECO:0000256" key="4">
    <source>
        <dbReference type="ARBA" id="ARBA00023239"/>
    </source>
</evidence>
<dbReference type="EMBL" id="QJRY01000008">
    <property type="protein sequence ID" value="PYB70888.1"/>
    <property type="molecule type" value="Genomic_DNA"/>
</dbReference>
<sequence>MVSAAVQRSVHTGGCQCGAVRFRMQGAPKDVSVCHCRMCQKAFGAYYAPLVAVGDAEVTWTRGAPKRFASSNFVQRGFCGDCGTPLTYEAPDGLSLAAGAFDDPSQMPPTIQFGVECKLSFVDAIPALPERATLDDLEDAPFLTDVVSYQHPDRDTQQWPEPTP</sequence>
<dbReference type="InterPro" id="IPR006913">
    <property type="entry name" value="CENP-V/GFA"/>
</dbReference>
<dbReference type="InterPro" id="IPR011057">
    <property type="entry name" value="Mss4-like_sf"/>
</dbReference>
<feature type="domain" description="CENP-V/GFA" evidence="5">
    <location>
        <begin position="11"/>
        <end position="116"/>
    </location>
</feature>
<evidence type="ECO:0000259" key="5">
    <source>
        <dbReference type="PROSITE" id="PS51891"/>
    </source>
</evidence>
<dbReference type="SUPFAM" id="SSF51316">
    <property type="entry name" value="Mss4-like"/>
    <property type="match status" value="1"/>
</dbReference>
<dbReference type="RefSeq" id="WP_110793529.1">
    <property type="nucleotide sequence ID" value="NZ_QJRY01000008.1"/>
</dbReference>
<protein>
    <submittedName>
        <fullName evidence="6">Aldehyde-activating protein</fullName>
    </submittedName>
</protein>
<dbReference type="PROSITE" id="PS51891">
    <property type="entry name" value="CENP_V_GFA"/>
    <property type="match status" value="1"/>
</dbReference>
<dbReference type="Gene3D" id="3.90.1590.10">
    <property type="entry name" value="glutathione-dependent formaldehyde- activating enzyme (gfa)"/>
    <property type="match status" value="1"/>
</dbReference>
<name>A0ABX5NNE2_9HYPH</name>
<comment type="caution">
    <text evidence="6">The sequence shown here is derived from an EMBL/GenBank/DDBJ whole genome shotgun (WGS) entry which is preliminary data.</text>
</comment>
<keyword evidence="4" id="KW-0456">Lyase</keyword>
<evidence type="ECO:0000313" key="7">
    <source>
        <dbReference type="Proteomes" id="UP000247536"/>
    </source>
</evidence>
<comment type="similarity">
    <text evidence="1">Belongs to the Gfa family.</text>
</comment>
<gene>
    <name evidence="6" type="ORF">DMY87_20755</name>
</gene>
<evidence type="ECO:0000256" key="3">
    <source>
        <dbReference type="ARBA" id="ARBA00022833"/>
    </source>
</evidence>
<dbReference type="PANTHER" id="PTHR33337:SF40">
    <property type="entry name" value="CENP-V_GFA DOMAIN-CONTAINING PROTEIN-RELATED"/>
    <property type="match status" value="1"/>
</dbReference>
<keyword evidence="2" id="KW-0479">Metal-binding</keyword>
<evidence type="ECO:0000256" key="1">
    <source>
        <dbReference type="ARBA" id="ARBA00005495"/>
    </source>
</evidence>
<proteinExistence type="inferred from homology"/>
<reference evidence="6 7" key="1">
    <citation type="submission" date="2018-06" db="EMBL/GenBank/DDBJ databases">
        <title>Rhizobium wuzhouense sp. nov., isolated from roots of Oryza officinalis.</title>
        <authorList>
            <person name="Yuan T."/>
        </authorList>
    </citation>
    <scope>NUCLEOTIDE SEQUENCE [LARGE SCALE GENOMIC DNA]</scope>
    <source>
        <strain evidence="6 7">W44</strain>
    </source>
</reference>
<evidence type="ECO:0000256" key="2">
    <source>
        <dbReference type="ARBA" id="ARBA00022723"/>
    </source>
</evidence>
<keyword evidence="7" id="KW-1185">Reference proteome</keyword>
<dbReference type="PANTHER" id="PTHR33337">
    <property type="entry name" value="GFA DOMAIN-CONTAINING PROTEIN"/>
    <property type="match status" value="1"/>
</dbReference>
<evidence type="ECO:0000313" key="6">
    <source>
        <dbReference type="EMBL" id="PYB70888.1"/>
    </source>
</evidence>
<accession>A0ABX5NNE2</accession>
<dbReference type="Pfam" id="PF04828">
    <property type="entry name" value="GFA"/>
    <property type="match status" value="1"/>
</dbReference>